<keyword evidence="2" id="KW-0547">Nucleotide-binding</keyword>
<proteinExistence type="inferred from homology"/>
<dbReference type="Pfam" id="PF17866">
    <property type="entry name" value="AAA_lid_6"/>
    <property type="match status" value="1"/>
</dbReference>
<evidence type="ECO:0000313" key="8">
    <source>
        <dbReference type="Proteomes" id="UP001049176"/>
    </source>
</evidence>
<dbReference type="InterPro" id="IPR041627">
    <property type="entry name" value="AAA_lid_6"/>
</dbReference>
<dbReference type="PRINTS" id="PR00819">
    <property type="entry name" value="CBXCFQXSUPER"/>
</dbReference>
<comment type="caution">
    <text evidence="7">The sequence shown here is derived from an EMBL/GenBank/DDBJ whole genome shotgun (WGS) entry which is preliminary data.</text>
</comment>
<evidence type="ECO:0000256" key="3">
    <source>
        <dbReference type="ARBA" id="ARBA00022840"/>
    </source>
</evidence>
<dbReference type="KEGG" id="more:E1B28_000384"/>
<dbReference type="InterPro" id="IPR050773">
    <property type="entry name" value="CbxX/CfxQ_RuBisCO_ESX"/>
</dbReference>
<dbReference type="GeneID" id="66069460"/>
<dbReference type="InterPro" id="IPR027417">
    <property type="entry name" value="P-loop_NTPase"/>
</dbReference>
<dbReference type="InterPro" id="IPR003593">
    <property type="entry name" value="AAA+_ATPase"/>
</dbReference>
<evidence type="ECO:0000256" key="1">
    <source>
        <dbReference type="ARBA" id="ARBA00010378"/>
    </source>
</evidence>
<dbReference type="GO" id="GO:0016887">
    <property type="term" value="F:ATP hydrolysis activity"/>
    <property type="evidence" value="ECO:0007669"/>
    <property type="project" value="InterPro"/>
</dbReference>
<feature type="compositionally biased region" description="Pro residues" evidence="5">
    <location>
        <begin position="453"/>
        <end position="469"/>
    </location>
</feature>
<dbReference type="Gene3D" id="3.40.50.300">
    <property type="entry name" value="P-loop containing nucleotide triphosphate hydrolases"/>
    <property type="match status" value="2"/>
</dbReference>
<dbReference type="InterPro" id="IPR000641">
    <property type="entry name" value="CbxX/CfxQ"/>
</dbReference>
<dbReference type="PANTHER" id="PTHR43392">
    <property type="entry name" value="AAA-TYPE ATPASE FAMILY PROTEIN / ANKYRIN REPEAT FAMILY PROTEIN"/>
    <property type="match status" value="1"/>
</dbReference>
<evidence type="ECO:0000256" key="2">
    <source>
        <dbReference type="ARBA" id="ARBA00022741"/>
    </source>
</evidence>
<dbReference type="AlphaFoldDB" id="A0A9P7V1B4"/>
<evidence type="ECO:0000256" key="4">
    <source>
        <dbReference type="SAM" id="Coils"/>
    </source>
</evidence>
<dbReference type="Gene3D" id="1.10.8.60">
    <property type="match status" value="1"/>
</dbReference>
<dbReference type="PANTHER" id="PTHR43392:SF2">
    <property type="entry name" value="AAA-TYPE ATPASE FAMILY PROTEIN _ ANKYRIN REPEAT FAMILY PROTEIN"/>
    <property type="match status" value="1"/>
</dbReference>
<dbReference type="OrthoDB" id="2423195at2759"/>
<keyword evidence="4" id="KW-0175">Coiled coil</keyword>
<evidence type="ECO:0000313" key="7">
    <source>
        <dbReference type="EMBL" id="KAG7098432.1"/>
    </source>
</evidence>
<dbReference type="Pfam" id="PF00004">
    <property type="entry name" value="AAA"/>
    <property type="match status" value="1"/>
</dbReference>
<keyword evidence="8" id="KW-1185">Reference proteome</keyword>
<dbReference type="Proteomes" id="UP001049176">
    <property type="component" value="Chromosome 1"/>
</dbReference>
<dbReference type="EMBL" id="CM032181">
    <property type="protein sequence ID" value="KAG7098432.1"/>
    <property type="molecule type" value="Genomic_DNA"/>
</dbReference>
<gene>
    <name evidence="7" type="ORF">E1B28_000384</name>
</gene>
<sequence length="662" mass="75039">MLYMGGGSHDIFKTAVIDTLVAEIQSVPGEDRCVLMLGYKEQMMNMFQNVNPGLSRRFDIENPFHFEDFSQPELKEVLELKLRQQDLSITDAANAVALDVLDRARNRPNFGNGGDVENIITQAKIRFQKRQAQLPVSDRPLEIVFEPADFDPEHDRHIHAISNLQKLFEDVVGCEDIVKKLGDYQKVAAQLKARNKEIRGIIPMNFVFKGPPGTGKTTTARKMGQVYHDMGLLSTAEVHECSVSDIVGQYIGHTGPLVKKVFEKALGRVLFIDEAYRLGDGHFAQEAVDEIVSLMTQERYMSKLVIILAGYDDDMNQLMKVNTGLSSRFTEEVVFHHMKPAHCLQVLDKELRKQEVVVDEICDESCNANVEMRDIIEKLSEIPSWGNIRDMMTLSKQMVQIAFINNEPGASPLKLAAEDVLSCFRTMLNERHVRHTSSSISSNRKTRSSFTNQPPPVQLPPSLPPPPPTKSKTKTQTAPPTGQTKEKSSSSPASKPKPKPKPVATDEDVDDERDQGVSDDVWNQLKRYKEAQLMKQREIEKAARDLENKRKEEEKARKLAAKLAEEVRAAESQRKEEEKARIQQLKARAEAARRQELKAKAERERLEAIRKEQERQQREEVRAQRRLREMGVCVAGYQWVKESNGYRCRGGSHFVSDGQLGL</sequence>
<name>A0A9P7V1B4_9AGAR</name>
<feature type="region of interest" description="Disordered" evidence="5">
    <location>
        <begin position="432"/>
        <end position="522"/>
    </location>
</feature>
<organism evidence="7 8">
    <name type="scientific">Marasmius oreades</name>
    <name type="common">fairy-ring Marasmius</name>
    <dbReference type="NCBI Taxonomy" id="181124"/>
    <lineage>
        <taxon>Eukaryota</taxon>
        <taxon>Fungi</taxon>
        <taxon>Dikarya</taxon>
        <taxon>Basidiomycota</taxon>
        <taxon>Agaricomycotina</taxon>
        <taxon>Agaricomycetes</taxon>
        <taxon>Agaricomycetidae</taxon>
        <taxon>Agaricales</taxon>
        <taxon>Marasmiineae</taxon>
        <taxon>Marasmiaceae</taxon>
        <taxon>Marasmius</taxon>
    </lineage>
</organism>
<comment type="similarity">
    <text evidence="1">Belongs to the CbxX/CfxQ family.</text>
</comment>
<reference evidence="7" key="1">
    <citation type="journal article" date="2021" name="Genome Biol. Evol.">
        <title>The assembled and annotated genome of the fairy-ring fungus Marasmius oreades.</title>
        <authorList>
            <person name="Hiltunen M."/>
            <person name="Ament-Velasquez S.L."/>
            <person name="Johannesson H."/>
        </authorList>
    </citation>
    <scope>NUCLEOTIDE SEQUENCE</scope>
    <source>
        <strain evidence="7">03SP1</strain>
    </source>
</reference>
<feature type="domain" description="AAA+ ATPase" evidence="6">
    <location>
        <begin position="202"/>
        <end position="339"/>
    </location>
</feature>
<dbReference type="SMART" id="SM00382">
    <property type="entry name" value="AAA"/>
    <property type="match status" value="1"/>
</dbReference>
<evidence type="ECO:0000256" key="5">
    <source>
        <dbReference type="SAM" id="MobiDB-lite"/>
    </source>
</evidence>
<accession>A0A9P7V1B4</accession>
<protein>
    <recommendedName>
        <fullName evidence="6">AAA+ ATPase domain-containing protein</fullName>
    </recommendedName>
</protein>
<keyword evidence="3" id="KW-0067">ATP-binding</keyword>
<dbReference type="FunFam" id="3.40.50.300:FF:000216">
    <property type="entry name" value="Type VII secretion ATPase EccA"/>
    <property type="match status" value="1"/>
</dbReference>
<dbReference type="RefSeq" id="XP_043014902.1">
    <property type="nucleotide sequence ID" value="XM_043146202.1"/>
</dbReference>
<dbReference type="InterPro" id="IPR003959">
    <property type="entry name" value="ATPase_AAA_core"/>
</dbReference>
<dbReference type="SUPFAM" id="SSF52540">
    <property type="entry name" value="P-loop containing nucleoside triphosphate hydrolases"/>
    <property type="match status" value="2"/>
</dbReference>
<feature type="coiled-coil region" evidence="4">
    <location>
        <begin position="529"/>
        <end position="626"/>
    </location>
</feature>
<dbReference type="GO" id="GO:0005524">
    <property type="term" value="F:ATP binding"/>
    <property type="evidence" value="ECO:0007669"/>
    <property type="project" value="UniProtKB-KW"/>
</dbReference>
<evidence type="ECO:0000259" key="6">
    <source>
        <dbReference type="SMART" id="SM00382"/>
    </source>
</evidence>